<protein>
    <submittedName>
        <fullName evidence="1">Uncharacterized protein</fullName>
    </submittedName>
</protein>
<sequence>MSKRFTHSPFVFDVWVPFNGYRFKSTYRICLHNGHELEAMPNGGGWCAEDNMIYEDADVAQVKLLSIPKVRHTFTGARRLLRDLQYFGHSYPVWCEDKFVWEDELPKGFRISPVEVYARRIMIDGKETIKFMVARGKVVEESSPLPRLVDVEGYAVDPLFWWDDETEIFSHGDICNAIRYVHHHRKHICESIQGAEDLDNLCEHLFQRRAEWIPHRHFLVDLVKKQGLATVRMNLESAMLIKGSADKRFNMALDNLAMTSPISLGTQEQRKRSALEALNIIRGGRPHHNDTTAYDLHHVLLRPDVDPIVKDACLVLNGV</sequence>
<proteinExistence type="predicted"/>
<organism evidence="1">
    <name type="scientific">Pantoea phage Survivor</name>
    <dbReference type="NCBI Taxonomy" id="3232176"/>
    <lineage>
        <taxon>Viruses</taxon>
        <taxon>Duplodnaviria</taxon>
        <taxon>Heunggongvirae</taxon>
        <taxon>Uroviricota</taxon>
        <taxon>Caudoviricetes</taxon>
    </lineage>
</organism>
<name>A0AAU8KXL8_9CAUD</name>
<evidence type="ECO:0000313" key="1">
    <source>
        <dbReference type="EMBL" id="XCN28266.1"/>
    </source>
</evidence>
<dbReference type="EMBL" id="PP885733">
    <property type="protein sequence ID" value="XCN28266.1"/>
    <property type="molecule type" value="Genomic_DNA"/>
</dbReference>
<accession>A0AAU8KXL8</accession>
<reference evidence="1" key="1">
    <citation type="submission" date="2024-06" db="EMBL/GenBank/DDBJ databases">
        <authorList>
            <person name="Gannavaram S."/>
            <person name="Nemani S."/>
            <person name="Datta M."/>
            <person name="Picchiottino A."/>
            <person name="Mereddy A."/>
            <person name="Gannavaram N."/>
            <person name="Honeycutt C."/>
            <person name="Tran D."/>
            <person name="Choi K."/>
            <person name="Srinivasan K."/>
            <person name="Johnson A."/>
        </authorList>
    </citation>
    <scope>NUCLEOTIDE SEQUENCE</scope>
</reference>